<organism evidence="2 3">
    <name type="scientific">Clonostachys byssicola</name>
    <dbReference type="NCBI Taxonomy" id="160290"/>
    <lineage>
        <taxon>Eukaryota</taxon>
        <taxon>Fungi</taxon>
        <taxon>Dikarya</taxon>
        <taxon>Ascomycota</taxon>
        <taxon>Pezizomycotina</taxon>
        <taxon>Sordariomycetes</taxon>
        <taxon>Hypocreomycetidae</taxon>
        <taxon>Hypocreales</taxon>
        <taxon>Bionectriaceae</taxon>
        <taxon>Clonostachys</taxon>
    </lineage>
</organism>
<gene>
    <name evidence="2" type="ORF">CBYS24578_00007762</name>
</gene>
<sequence length="408" mass="45325">MDLPAEELVDKVALYAAFTGITKPSSDDMFFLVVGKTGSGKSTFISQCTGKNVDIGHSLRSCTQSIEVFDFHWLGRHIFLIDTPGFNDSNRSDAEILEALASGLSASYANKVRIHGVVFLHPISDTRMSGSSLRNIDMMKAVCGFARYDNLAIVTTMWPRLPQQNDEHDRLESLSKLESRYNELRTNDRFFGGLLRQGAEVFKYGADSAGKVVTHLVYQALMHPITALRIQHEIVDQHKPLSETAAGLVIGTDISQRMADDEELVASLSTTDSTDLTHKATEHLENCKKEMEILEKSLHDMHRDGKSRWEESKVKIDAMLDHELEKADQELLDVQSSKHRSITLTDDFEERYSHILCLKEKVSNIRAAQERFARYKGHMINGAINGLAAGLTGGIIAAAATGLACNIM</sequence>
<evidence type="ECO:0000259" key="1">
    <source>
        <dbReference type="Pfam" id="PF01926"/>
    </source>
</evidence>
<reference evidence="2" key="1">
    <citation type="submission" date="2021-10" db="EMBL/GenBank/DDBJ databases">
        <authorList>
            <person name="Piombo E."/>
        </authorList>
    </citation>
    <scope>NUCLEOTIDE SEQUENCE</scope>
</reference>
<dbReference type="AlphaFoldDB" id="A0A9N9Y4I8"/>
<dbReference type="EMBL" id="CABFNO020001405">
    <property type="protein sequence ID" value="CAG9986567.1"/>
    <property type="molecule type" value="Genomic_DNA"/>
</dbReference>
<accession>A0A9N9Y4I8</accession>
<dbReference type="Pfam" id="PF01926">
    <property type="entry name" value="MMR_HSR1"/>
    <property type="match status" value="1"/>
</dbReference>
<dbReference type="InterPro" id="IPR006073">
    <property type="entry name" value="GTP-bd"/>
</dbReference>
<dbReference type="CDD" id="cd00882">
    <property type="entry name" value="Ras_like_GTPase"/>
    <property type="match status" value="1"/>
</dbReference>
<feature type="domain" description="G" evidence="1">
    <location>
        <begin position="32"/>
        <end position="100"/>
    </location>
</feature>
<dbReference type="InterPro" id="IPR027417">
    <property type="entry name" value="P-loop_NTPase"/>
</dbReference>
<proteinExistence type="predicted"/>
<protein>
    <recommendedName>
        <fullName evidence="1">G domain-containing protein</fullName>
    </recommendedName>
</protein>
<evidence type="ECO:0000313" key="2">
    <source>
        <dbReference type="EMBL" id="CAG9986567.1"/>
    </source>
</evidence>
<comment type="caution">
    <text evidence="2">The sequence shown here is derived from an EMBL/GenBank/DDBJ whole genome shotgun (WGS) entry which is preliminary data.</text>
</comment>
<dbReference type="Gene3D" id="3.40.50.300">
    <property type="entry name" value="P-loop containing nucleotide triphosphate hydrolases"/>
    <property type="match status" value="1"/>
</dbReference>
<dbReference type="SUPFAM" id="SSF52540">
    <property type="entry name" value="P-loop containing nucleoside triphosphate hydrolases"/>
    <property type="match status" value="1"/>
</dbReference>
<dbReference type="OrthoDB" id="8954335at2759"/>
<dbReference type="GO" id="GO:0005525">
    <property type="term" value="F:GTP binding"/>
    <property type="evidence" value="ECO:0007669"/>
    <property type="project" value="InterPro"/>
</dbReference>
<name>A0A9N9Y4I8_9HYPO</name>
<evidence type="ECO:0000313" key="3">
    <source>
        <dbReference type="Proteomes" id="UP000754883"/>
    </source>
</evidence>
<dbReference type="Proteomes" id="UP000754883">
    <property type="component" value="Unassembled WGS sequence"/>
</dbReference>
<keyword evidence="3" id="KW-1185">Reference proteome</keyword>